<keyword evidence="2" id="KW-1185">Reference proteome</keyword>
<sequence>MALLDIYAGRTAYRALAEQGLKSELFDFMLGASGGPKWFVLAGLDRVIFPSFFAGRSRPLHALGSSAGAFRFACFAQSDPLAAINRLAEHYSHTVYSDRPDAAEISAKGRQLLTHVLGQTGVEEIIQNPVIKAHFIVARSRGLTRFERKEAQLLGLLGAASGNALGRRQLRHFFERFVFSADTELMLGDPSGITSQFVPLRSDNLQQALMASGSIPLVLEGVKDIAGAPPGMYRDGGIIDYHFDLTLQSTTQQQGLVLYPHFWPKPAPGWFDKRGRRQPHKASYDNVVMLVPSAEFIGSLPYGKIPDRKDFETMPPEQRIPYWQEVIRRSDELGQAFVELTHRQDLTSVMRPIEFTRN</sequence>
<dbReference type="AlphaFoldDB" id="A0A2S2E388"/>
<organism evidence="1 2">
    <name type="scientific">Saliniradius amylolyticus</name>
    <dbReference type="NCBI Taxonomy" id="2183582"/>
    <lineage>
        <taxon>Bacteria</taxon>
        <taxon>Pseudomonadati</taxon>
        <taxon>Pseudomonadota</taxon>
        <taxon>Gammaproteobacteria</taxon>
        <taxon>Alteromonadales</taxon>
        <taxon>Alteromonadaceae</taxon>
        <taxon>Saliniradius</taxon>
    </lineage>
</organism>
<dbReference type="KEGG" id="salh:HMF8227_01642"/>
<dbReference type="Proteomes" id="UP000245728">
    <property type="component" value="Chromosome"/>
</dbReference>
<gene>
    <name evidence="1" type="ORF">HMF8227_01642</name>
</gene>
<evidence type="ECO:0008006" key="3">
    <source>
        <dbReference type="Google" id="ProtNLM"/>
    </source>
</evidence>
<evidence type="ECO:0000313" key="1">
    <source>
        <dbReference type="EMBL" id="AWL12115.1"/>
    </source>
</evidence>
<evidence type="ECO:0000313" key="2">
    <source>
        <dbReference type="Proteomes" id="UP000245728"/>
    </source>
</evidence>
<accession>A0A2S2E388</accession>
<dbReference type="OrthoDB" id="8586159at2"/>
<protein>
    <recommendedName>
        <fullName evidence="3">PNPLA domain-containing protein</fullName>
    </recommendedName>
</protein>
<dbReference type="RefSeq" id="WP_109339718.1">
    <property type="nucleotide sequence ID" value="NZ_CP029347.1"/>
</dbReference>
<dbReference type="InterPro" id="IPR016035">
    <property type="entry name" value="Acyl_Trfase/lysoPLipase"/>
</dbReference>
<dbReference type="EMBL" id="CP029347">
    <property type="protein sequence ID" value="AWL12115.1"/>
    <property type="molecule type" value="Genomic_DNA"/>
</dbReference>
<dbReference type="SUPFAM" id="SSF52151">
    <property type="entry name" value="FabD/lysophospholipase-like"/>
    <property type="match status" value="1"/>
</dbReference>
<name>A0A2S2E388_9ALTE</name>
<proteinExistence type="predicted"/>
<reference evidence="1 2" key="1">
    <citation type="submission" date="2018-05" db="EMBL/GenBank/DDBJ databases">
        <title>Salinimonas sp. HMF8227 Genome sequencing and assembly.</title>
        <authorList>
            <person name="Kang H."/>
            <person name="Kang J."/>
            <person name="Cha I."/>
            <person name="Kim H."/>
            <person name="Joh K."/>
        </authorList>
    </citation>
    <scope>NUCLEOTIDE SEQUENCE [LARGE SCALE GENOMIC DNA]</scope>
    <source>
        <strain evidence="1 2">HMF8227</strain>
    </source>
</reference>